<evidence type="ECO:0000313" key="3">
    <source>
        <dbReference type="Proteomes" id="UP000683360"/>
    </source>
</evidence>
<evidence type="ECO:0000259" key="1">
    <source>
        <dbReference type="Pfam" id="PF08005"/>
    </source>
</evidence>
<protein>
    <recommendedName>
        <fullName evidence="1">PHR domain-containing protein</fullName>
    </recommendedName>
</protein>
<dbReference type="InterPro" id="IPR038648">
    <property type="entry name" value="PHR_sf"/>
</dbReference>
<name>A0A8S3UUM1_MYTED</name>
<dbReference type="Pfam" id="PF08005">
    <property type="entry name" value="PHR"/>
    <property type="match status" value="1"/>
</dbReference>
<sequence>MLLTTDEILSVFRYHFGEKCLLFSDTPRCSSSYLKTKYLHRHTSVNFGWRSTAANALTFYSNKSILLKGCIIFEPEINTSVEYSKFTFELTDNSEKVMCNEVLDMQSTTSHNNTIALKLTNQIRLNNDERYTIMVRDIKLSTYYGVNCKSVCNQNGITITFENSPKSKCSTDVNHGQIAGIMFSV</sequence>
<dbReference type="Gene3D" id="2.60.120.820">
    <property type="entry name" value="PHR domain"/>
    <property type="match status" value="1"/>
</dbReference>
<organism evidence="2 3">
    <name type="scientific">Mytilus edulis</name>
    <name type="common">Blue mussel</name>
    <dbReference type="NCBI Taxonomy" id="6550"/>
    <lineage>
        <taxon>Eukaryota</taxon>
        <taxon>Metazoa</taxon>
        <taxon>Spiralia</taxon>
        <taxon>Lophotrochozoa</taxon>
        <taxon>Mollusca</taxon>
        <taxon>Bivalvia</taxon>
        <taxon>Autobranchia</taxon>
        <taxon>Pteriomorphia</taxon>
        <taxon>Mytilida</taxon>
        <taxon>Mytiloidea</taxon>
        <taxon>Mytilidae</taxon>
        <taxon>Mytilinae</taxon>
        <taxon>Mytilus</taxon>
    </lineage>
</organism>
<accession>A0A8S3UUM1</accession>
<dbReference type="AlphaFoldDB" id="A0A8S3UUM1"/>
<evidence type="ECO:0000313" key="2">
    <source>
        <dbReference type="EMBL" id="CAG2249274.1"/>
    </source>
</evidence>
<feature type="domain" description="PHR" evidence="1">
    <location>
        <begin position="41"/>
        <end position="183"/>
    </location>
</feature>
<dbReference type="EMBL" id="CAJPWZ010002969">
    <property type="protein sequence ID" value="CAG2249274.1"/>
    <property type="molecule type" value="Genomic_DNA"/>
</dbReference>
<dbReference type="Proteomes" id="UP000683360">
    <property type="component" value="Unassembled WGS sequence"/>
</dbReference>
<dbReference type="InterPro" id="IPR012983">
    <property type="entry name" value="PHR"/>
</dbReference>
<dbReference type="OrthoDB" id="6072904at2759"/>
<comment type="caution">
    <text evidence="2">The sequence shown here is derived from an EMBL/GenBank/DDBJ whole genome shotgun (WGS) entry which is preliminary data.</text>
</comment>
<reference evidence="2" key="1">
    <citation type="submission" date="2021-03" db="EMBL/GenBank/DDBJ databases">
        <authorList>
            <person name="Bekaert M."/>
        </authorList>
    </citation>
    <scope>NUCLEOTIDE SEQUENCE</scope>
</reference>
<proteinExistence type="predicted"/>
<gene>
    <name evidence="2" type="ORF">MEDL_61142</name>
</gene>
<keyword evidence="3" id="KW-1185">Reference proteome</keyword>